<accession>A0AA88YUU1</accession>
<keyword evidence="2 16" id="KW-0813">Transport</keyword>
<evidence type="ECO:0000256" key="5">
    <source>
        <dbReference type="ARBA" id="ARBA00022927"/>
    </source>
</evidence>
<evidence type="ECO:0000256" key="10">
    <source>
        <dbReference type="ARBA" id="ARBA00023140"/>
    </source>
</evidence>
<keyword evidence="4" id="KW-0812">Transmembrane</keyword>
<evidence type="ECO:0000313" key="19">
    <source>
        <dbReference type="EMBL" id="KAK3106107.1"/>
    </source>
</evidence>
<feature type="compositionally biased region" description="Polar residues" evidence="17">
    <location>
        <begin position="308"/>
        <end position="318"/>
    </location>
</feature>
<feature type="compositionally biased region" description="Low complexity" evidence="17">
    <location>
        <begin position="246"/>
        <end position="273"/>
    </location>
</feature>
<keyword evidence="9 16" id="KW-0472">Membrane</keyword>
<keyword evidence="5 16" id="KW-0653">Protein transport</keyword>
<evidence type="ECO:0000256" key="8">
    <source>
        <dbReference type="ARBA" id="ARBA00023010"/>
    </source>
</evidence>
<dbReference type="EMBL" id="VSWD01000003">
    <property type="protein sequence ID" value="KAK3106107.1"/>
    <property type="molecule type" value="Genomic_DNA"/>
</dbReference>
<feature type="domain" description="Peroxisome membrane anchor protein Pex14p N-terminal" evidence="18">
    <location>
        <begin position="28"/>
        <end position="70"/>
    </location>
</feature>
<evidence type="ECO:0000256" key="11">
    <source>
        <dbReference type="ARBA" id="ARBA00029502"/>
    </source>
</evidence>
<comment type="function">
    <text evidence="14">Component of the PEX13-PEX14 docking complex, a translocon channel that specifically mediates the import of peroxisomal cargo proteins bound to PEX5 receptor. The PEX13-PEX14 docking complex forms a large import pore which can be opened to a diameter of about 9 nm. Mechanistically, PEX5 receptor along with cargo proteins associates with the PEX14 subunit of the PEX13-PEX14 docking complex in the cytosol, leading to the insertion of the receptor into the organelle membrane with the concomitant translocation of the cargo into the peroxisome matrix. Plays a key role for peroxisome movement through a direct interaction with tubulin.</text>
</comment>
<dbReference type="GO" id="GO:1990429">
    <property type="term" value="C:peroxisomal importomer complex"/>
    <property type="evidence" value="ECO:0007669"/>
    <property type="project" value="TreeGrafter"/>
</dbReference>
<comment type="similarity">
    <text evidence="1 16">Belongs to the peroxin-14 family.</text>
</comment>
<dbReference type="PANTHER" id="PTHR23058:SF0">
    <property type="entry name" value="PEROXISOMAL MEMBRANE PROTEIN PEX14"/>
    <property type="match status" value="1"/>
</dbReference>
<name>A0AA88YUU1_PINIB</name>
<proteinExistence type="inferred from homology"/>
<dbReference type="GO" id="GO:0005102">
    <property type="term" value="F:signaling receptor binding"/>
    <property type="evidence" value="ECO:0007669"/>
    <property type="project" value="TreeGrafter"/>
</dbReference>
<dbReference type="InterPro" id="IPR006785">
    <property type="entry name" value="Pex14_N"/>
</dbReference>
<keyword evidence="10 16" id="KW-0576">Peroxisome</keyword>
<gene>
    <name evidence="19" type="ORF">FSP39_012860</name>
</gene>
<dbReference type="GO" id="GO:0012505">
    <property type="term" value="C:endomembrane system"/>
    <property type="evidence" value="ECO:0007669"/>
    <property type="project" value="UniProtKB-SubCell"/>
</dbReference>
<evidence type="ECO:0000256" key="16">
    <source>
        <dbReference type="RuleBase" id="RU367032"/>
    </source>
</evidence>
<protein>
    <recommendedName>
        <fullName evidence="11 16">Peroxisomal membrane protein PEX14</fullName>
    </recommendedName>
    <alternativeName>
        <fullName evidence="16">Peroxin-14</fullName>
    </alternativeName>
</protein>
<reference evidence="19" key="1">
    <citation type="submission" date="2019-08" db="EMBL/GenBank/DDBJ databases">
        <title>The improved chromosome-level genome for the pearl oyster Pinctada fucata martensii using PacBio sequencing and Hi-C.</title>
        <authorList>
            <person name="Zheng Z."/>
        </authorList>
    </citation>
    <scope>NUCLEOTIDE SEQUENCE</scope>
    <source>
        <strain evidence="19">ZZ-2019</strain>
        <tissue evidence="19">Adductor muscle</tissue>
    </source>
</reference>
<dbReference type="Pfam" id="PF04695">
    <property type="entry name" value="Pex14_N"/>
    <property type="match status" value="1"/>
</dbReference>
<evidence type="ECO:0000256" key="17">
    <source>
        <dbReference type="SAM" id="MobiDB-lite"/>
    </source>
</evidence>
<comment type="caution">
    <text evidence="19">The sequence shown here is derived from an EMBL/GenBank/DDBJ whole genome shotgun (WGS) entry which is preliminary data.</text>
</comment>
<evidence type="ECO:0000313" key="20">
    <source>
        <dbReference type="Proteomes" id="UP001186944"/>
    </source>
</evidence>
<keyword evidence="3" id="KW-0597">Phosphoprotein</keyword>
<evidence type="ECO:0000256" key="6">
    <source>
        <dbReference type="ARBA" id="ARBA00022989"/>
    </source>
</evidence>
<dbReference type="PANTHER" id="PTHR23058">
    <property type="entry name" value="PEROXISOMAL MEMBRANE PROTEIN PEX14"/>
    <property type="match status" value="1"/>
</dbReference>
<evidence type="ECO:0000256" key="3">
    <source>
        <dbReference type="ARBA" id="ARBA00022553"/>
    </source>
</evidence>
<feature type="region of interest" description="Disordered" evidence="17">
    <location>
        <begin position="241"/>
        <end position="352"/>
    </location>
</feature>
<organism evidence="19 20">
    <name type="scientific">Pinctada imbricata</name>
    <name type="common">Atlantic pearl-oyster</name>
    <name type="synonym">Pinctada martensii</name>
    <dbReference type="NCBI Taxonomy" id="66713"/>
    <lineage>
        <taxon>Eukaryota</taxon>
        <taxon>Metazoa</taxon>
        <taxon>Spiralia</taxon>
        <taxon>Lophotrochozoa</taxon>
        <taxon>Mollusca</taxon>
        <taxon>Bivalvia</taxon>
        <taxon>Autobranchia</taxon>
        <taxon>Pteriomorphia</taxon>
        <taxon>Pterioida</taxon>
        <taxon>Pterioidea</taxon>
        <taxon>Pteriidae</taxon>
        <taxon>Pinctada</taxon>
    </lineage>
</organism>
<evidence type="ECO:0000256" key="1">
    <source>
        <dbReference type="ARBA" id="ARBA00005443"/>
    </source>
</evidence>
<sequence length="352" mass="39424">MHFLLYFFPFQPSSEISKEILAPADGPREEMITTAVKFLQNPKVQKSPLHQRKAFLERKGLTKEEIDMAVQRSGVIENPKGSQSYVPSPNTQATVPYQPMTQQPPMQVQVYSQWMKVRDILSVIALAGGLSYAVYRFYKRVLRPLLFGKSDEESRLDKVEQVVMEMQQNVVTALTKIQETLTALQTVVSKQDEKLQAITHEVFSKQSTEMLNKVQDQQFTTEIKSELTSIKGLLLNRKQFPPTPASTPLLPSWQLTTGITSPTTSTLSNSTRSLVTPSGDNAKQSEEATLNSNEKGDTNQADKPPEIQFSTESLASLDTTDRGTDENSDEKEVNEVKVTDMVTKDTDSDEVD</sequence>
<evidence type="ECO:0000256" key="12">
    <source>
        <dbReference type="ARBA" id="ARBA00037847"/>
    </source>
</evidence>
<dbReference type="GO" id="GO:0005778">
    <property type="term" value="C:peroxisomal membrane"/>
    <property type="evidence" value="ECO:0007669"/>
    <property type="project" value="UniProtKB-SubCell"/>
</dbReference>
<evidence type="ECO:0000256" key="13">
    <source>
        <dbReference type="ARBA" id="ARBA00046271"/>
    </source>
</evidence>
<keyword evidence="8" id="KW-0811">Translocation</keyword>
<feature type="compositionally biased region" description="Basic and acidic residues" evidence="17">
    <location>
        <begin position="319"/>
        <end position="346"/>
    </location>
</feature>
<keyword evidence="6" id="KW-1133">Transmembrane helix</keyword>
<evidence type="ECO:0000256" key="9">
    <source>
        <dbReference type="ARBA" id="ARBA00023136"/>
    </source>
</evidence>
<evidence type="ECO:0000256" key="7">
    <source>
        <dbReference type="ARBA" id="ARBA00022990"/>
    </source>
</evidence>
<evidence type="ECO:0000256" key="14">
    <source>
        <dbReference type="ARBA" id="ARBA00055057"/>
    </source>
</evidence>
<evidence type="ECO:0000256" key="2">
    <source>
        <dbReference type="ARBA" id="ARBA00022448"/>
    </source>
</evidence>
<evidence type="ECO:0000259" key="18">
    <source>
        <dbReference type="Pfam" id="PF04695"/>
    </source>
</evidence>
<keyword evidence="20" id="KW-1185">Reference proteome</keyword>
<dbReference type="GO" id="GO:0016560">
    <property type="term" value="P:protein import into peroxisome matrix, docking"/>
    <property type="evidence" value="ECO:0007669"/>
    <property type="project" value="UniProtKB-UniRule"/>
</dbReference>
<comment type="subcellular location">
    <subcellularLocation>
        <location evidence="12">Endomembrane system</location>
        <topology evidence="12">Single-pass membrane protein</topology>
    </subcellularLocation>
    <subcellularLocation>
        <location evidence="13 16">Peroxisome membrane</location>
    </subcellularLocation>
</comment>
<dbReference type="FunFam" id="1.10.10.10:FF:000296">
    <property type="entry name" value="Peroxisomal membrane protein PEX14"/>
    <property type="match status" value="1"/>
</dbReference>
<evidence type="ECO:0000256" key="4">
    <source>
        <dbReference type="ARBA" id="ARBA00022692"/>
    </source>
</evidence>
<dbReference type="AlphaFoldDB" id="A0AA88YUU1"/>
<dbReference type="InterPro" id="IPR036388">
    <property type="entry name" value="WH-like_DNA-bd_sf"/>
</dbReference>
<evidence type="ECO:0000256" key="15">
    <source>
        <dbReference type="ARBA" id="ARBA00065694"/>
    </source>
</evidence>
<comment type="subunit">
    <text evidence="15">Interacts with PEX13; forming the PEX13-PEX14 docking complex. Interacts with PEX5 (via WxxxF/Y motifs). Interacts with PEX19. Interacts with tubulin.</text>
</comment>
<dbReference type="Gene3D" id="1.10.10.10">
    <property type="entry name" value="Winged helix-like DNA-binding domain superfamily/Winged helix DNA-binding domain"/>
    <property type="match status" value="1"/>
</dbReference>
<keyword evidence="7" id="KW-0007">Acetylation</keyword>
<dbReference type="InterPro" id="IPR025655">
    <property type="entry name" value="PEX14"/>
</dbReference>
<dbReference type="Proteomes" id="UP001186944">
    <property type="component" value="Unassembled WGS sequence"/>
</dbReference>
<feature type="compositionally biased region" description="Polar residues" evidence="17">
    <location>
        <begin position="274"/>
        <end position="301"/>
    </location>
</feature>